<organism evidence="3 4">
    <name type="scientific">Microbacterium protaetiae</name>
    <dbReference type="NCBI Taxonomy" id="2509458"/>
    <lineage>
        <taxon>Bacteria</taxon>
        <taxon>Bacillati</taxon>
        <taxon>Actinomycetota</taxon>
        <taxon>Actinomycetes</taxon>
        <taxon>Micrococcales</taxon>
        <taxon>Microbacteriaceae</taxon>
        <taxon>Microbacterium</taxon>
    </lineage>
</organism>
<evidence type="ECO:0000313" key="3">
    <source>
        <dbReference type="EMBL" id="QAY60181.1"/>
    </source>
</evidence>
<feature type="compositionally biased region" description="Basic and acidic residues" evidence="1">
    <location>
        <begin position="208"/>
        <end position="217"/>
    </location>
</feature>
<evidence type="ECO:0008006" key="5">
    <source>
        <dbReference type="Google" id="ProtNLM"/>
    </source>
</evidence>
<feature type="chain" id="PRO_5020261687" description="Lipoprotein" evidence="2">
    <location>
        <begin position="24"/>
        <end position="293"/>
    </location>
</feature>
<evidence type="ECO:0000313" key="4">
    <source>
        <dbReference type="Proteomes" id="UP000293995"/>
    </source>
</evidence>
<protein>
    <recommendedName>
        <fullName evidence="5">Lipoprotein</fullName>
    </recommendedName>
</protein>
<dbReference type="Proteomes" id="UP000293995">
    <property type="component" value="Chromosome"/>
</dbReference>
<keyword evidence="2" id="KW-0732">Signal</keyword>
<sequence>MMKRPLALAALLAAALFATGCAAGSEPKGDSPAKNIEQWALPLDQFAYQTSSLRDYAENLMVARCLGEEGIDWPAPWRSLDAVDENPSYTASGHRLFDATIAAKYGYHRIPATYKGQEEQRAALLKTNAMVQADPTLADKSDACLASARKTIPVPSNEDLNFVLSAANTISDTSEQSAKVRAVQAKWHECIAAAGLGGLADNPDQMPGDEKSEEWRLGDPAGSSSPFTEEIKVATADAGCRASSGWSQALYDAEYAGETEFVKKNADKLDLIRDELAADKKRLTAAATEYAPK</sequence>
<dbReference type="EMBL" id="CP035494">
    <property type="protein sequence ID" value="QAY60181.1"/>
    <property type="molecule type" value="Genomic_DNA"/>
</dbReference>
<name>A0A4V0YDC0_9MICO</name>
<keyword evidence="4" id="KW-1185">Reference proteome</keyword>
<dbReference type="AlphaFoldDB" id="A0A4V0YDC0"/>
<dbReference type="RefSeq" id="WP_129389055.1">
    <property type="nucleotide sequence ID" value="NZ_CP035494.1"/>
</dbReference>
<feature type="signal peptide" evidence="2">
    <location>
        <begin position="1"/>
        <end position="23"/>
    </location>
</feature>
<evidence type="ECO:0000256" key="1">
    <source>
        <dbReference type="SAM" id="MobiDB-lite"/>
    </source>
</evidence>
<dbReference type="PROSITE" id="PS51257">
    <property type="entry name" value="PROKAR_LIPOPROTEIN"/>
    <property type="match status" value="1"/>
</dbReference>
<accession>A0A4V0YDC0</accession>
<proteinExistence type="predicted"/>
<dbReference type="KEGG" id="mprt:ET475_09395"/>
<reference evidence="3 4" key="1">
    <citation type="submission" date="2019-01" db="EMBL/GenBank/DDBJ databases">
        <title>Genome sequencing of strain DFW100M-13.</title>
        <authorList>
            <person name="Heo J."/>
            <person name="Kim S.-J."/>
            <person name="Kim J.-S."/>
            <person name="Hong S.-B."/>
            <person name="Kwon S.-W."/>
        </authorList>
    </citation>
    <scope>NUCLEOTIDE SEQUENCE [LARGE SCALE GENOMIC DNA]</scope>
    <source>
        <strain evidence="3 4">DFW100M-13</strain>
    </source>
</reference>
<feature type="region of interest" description="Disordered" evidence="1">
    <location>
        <begin position="198"/>
        <end position="225"/>
    </location>
</feature>
<dbReference type="OrthoDB" id="3253805at2"/>
<evidence type="ECO:0000256" key="2">
    <source>
        <dbReference type="SAM" id="SignalP"/>
    </source>
</evidence>
<gene>
    <name evidence="3" type="ORF">ET475_09395</name>
</gene>